<keyword evidence="1" id="KW-0812">Transmembrane</keyword>
<dbReference type="PANTHER" id="PTHR11941">
    <property type="entry name" value="ENOYL-COA HYDRATASE-RELATED"/>
    <property type="match status" value="1"/>
</dbReference>
<reference evidence="2" key="1">
    <citation type="submission" date="2023-03" db="EMBL/GenBank/DDBJ databases">
        <authorList>
            <person name="Steffen K."/>
            <person name="Cardenas P."/>
        </authorList>
    </citation>
    <scope>NUCLEOTIDE SEQUENCE</scope>
</reference>
<feature type="transmembrane region" description="Helical" evidence="1">
    <location>
        <begin position="92"/>
        <end position="114"/>
    </location>
</feature>
<dbReference type="Gene3D" id="3.90.226.10">
    <property type="entry name" value="2-enoyl-CoA Hydratase, Chain A, domain 1"/>
    <property type="match status" value="1"/>
</dbReference>
<dbReference type="SUPFAM" id="SSF52096">
    <property type="entry name" value="ClpP/crotonase"/>
    <property type="match status" value="1"/>
</dbReference>
<organism evidence="2 3">
    <name type="scientific">Geodia barretti</name>
    <name type="common">Barrett's horny sponge</name>
    <dbReference type="NCBI Taxonomy" id="519541"/>
    <lineage>
        <taxon>Eukaryota</taxon>
        <taxon>Metazoa</taxon>
        <taxon>Porifera</taxon>
        <taxon>Demospongiae</taxon>
        <taxon>Heteroscleromorpha</taxon>
        <taxon>Tetractinellida</taxon>
        <taxon>Astrophorina</taxon>
        <taxon>Geodiidae</taxon>
        <taxon>Geodia</taxon>
    </lineage>
</organism>
<evidence type="ECO:0000313" key="2">
    <source>
        <dbReference type="EMBL" id="CAI8053793.1"/>
    </source>
</evidence>
<protein>
    <submittedName>
        <fullName evidence="2">Enoyl-CoA hydratase/isomerase YngF</fullName>
    </submittedName>
</protein>
<dbReference type="EMBL" id="CASHTH010004125">
    <property type="protein sequence ID" value="CAI8053793.1"/>
    <property type="molecule type" value="Genomic_DNA"/>
</dbReference>
<dbReference type="Proteomes" id="UP001174909">
    <property type="component" value="Unassembled WGS sequence"/>
</dbReference>
<evidence type="ECO:0000256" key="1">
    <source>
        <dbReference type="SAM" id="Phobius"/>
    </source>
</evidence>
<sequence>MEIEKRGSVVLICMNRPHRQNKLTSEIMQQLMEGLDIAESWEDATCLVTTGMGKFYSAGLDINTETPLNQDPHQIAHDMGLLQKLVARLLTFPLPTIAAITGHAFGGGAFLALAHDYRIMSSGRGWWCLPAAIVGLQIPLSTGFTALLRDSH</sequence>
<dbReference type="Pfam" id="PF00378">
    <property type="entry name" value="ECH_1"/>
    <property type="match status" value="1"/>
</dbReference>
<feature type="transmembrane region" description="Helical" evidence="1">
    <location>
        <begin position="126"/>
        <end position="148"/>
    </location>
</feature>
<dbReference type="PANTHER" id="PTHR11941:SF75">
    <property type="entry name" value="ENOYL-COA HYDRATASE_ISOMERASE FAMILY PROTEIN"/>
    <property type="match status" value="1"/>
</dbReference>
<gene>
    <name evidence="2" type="ORF">GBAR_LOCUS29392</name>
</gene>
<dbReference type="InterPro" id="IPR029045">
    <property type="entry name" value="ClpP/crotonase-like_dom_sf"/>
</dbReference>
<dbReference type="CDD" id="cd06558">
    <property type="entry name" value="crotonase-like"/>
    <property type="match status" value="1"/>
</dbReference>
<dbReference type="InterPro" id="IPR001753">
    <property type="entry name" value="Enoyl-CoA_hydra/iso"/>
</dbReference>
<comment type="caution">
    <text evidence="2">The sequence shown here is derived from an EMBL/GenBank/DDBJ whole genome shotgun (WGS) entry which is preliminary data.</text>
</comment>
<proteinExistence type="predicted"/>
<dbReference type="GO" id="GO:0006635">
    <property type="term" value="P:fatty acid beta-oxidation"/>
    <property type="evidence" value="ECO:0007669"/>
    <property type="project" value="TreeGrafter"/>
</dbReference>
<dbReference type="AlphaFoldDB" id="A0AA35TTX1"/>
<keyword evidence="1" id="KW-1133">Transmembrane helix</keyword>
<accession>A0AA35TTX1</accession>
<dbReference type="GO" id="GO:0005777">
    <property type="term" value="C:peroxisome"/>
    <property type="evidence" value="ECO:0007669"/>
    <property type="project" value="TreeGrafter"/>
</dbReference>
<evidence type="ECO:0000313" key="3">
    <source>
        <dbReference type="Proteomes" id="UP001174909"/>
    </source>
</evidence>
<keyword evidence="3" id="KW-1185">Reference proteome</keyword>
<dbReference type="GO" id="GO:0004165">
    <property type="term" value="F:delta(3)-delta(2)-enoyl-CoA isomerase activity"/>
    <property type="evidence" value="ECO:0007669"/>
    <property type="project" value="TreeGrafter"/>
</dbReference>
<name>A0AA35TTX1_GEOBA</name>
<keyword evidence="1" id="KW-0472">Membrane</keyword>